<dbReference type="GO" id="GO:0000712">
    <property type="term" value="P:resolution of meiotic recombination intermediates"/>
    <property type="evidence" value="ECO:0007669"/>
    <property type="project" value="EnsemblFungi"/>
</dbReference>
<dbReference type="OMA" id="TNEAMNE"/>
<dbReference type="OrthoDB" id="2500381at2759"/>
<name>A0A1U7LIP8_NEOID</name>
<sequence length="93" mass="10295">MSEEPTLPLAVLARIFQLHYTNPNTKISKLALVCSAEYLRIFVKEAVLRSLDSKTRSGGNTSMLEKEDLEKIAAQGFSLGKSMANSQMILDFS</sequence>
<comment type="similarity">
    <text evidence="2">Belongs to the CENP-X/MHF2 family.</text>
</comment>
<keyword evidence="8" id="KW-1185">Reference proteome</keyword>
<dbReference type="GO" id="GO:0051382">
    <property type="term" value="P:kinetochore assembly"/>
    <property type="evidence" value="ECO:0007669"/>
    <property type="project" value="InterPro"/>
</dbReference>
<evidence type="ECO:0000256" key="1">
    <source>
        <dbReference type="ARBA" id="ARBA00004123"/>
    </source>
</evidence>
<dbReference type="GO" id="GO:0046982">
    <property type="term" value="F:protein heterodimerization activity"/>
    <property type="evidence" value="ECO:0007669"/>
    <property type="project" value="InterPro"/>
</dbReference>
<keyword evidence="6" id="KW-0539">Nucleus</keyword>
<dbReference type="PANTHER" id="PTHR28680:SF1">
    <property type="entry name" value="CENTROMERE PROTEIN X"/>
    <property type="match status" value="1"/>
</dbReference>
<keyword evidence="4" id="KW-0238">DNA-binding</keyword>
<evidence type="ECO:0000313" key="8">
    <source>
        <dbReference type="Proteomes" id="UP000186594"/>
    </source>
</evidence>
<dbReference type="InterPro" id="IPR018552">
    <property type="entry name" value="CENP-X"/>
</dbReference>
<dbReference type="GO" id="GO:0003677">
    <property type="term" value="F:DNA binding"/>
    <property type="evidence" value="ECO:0007669"/>
    <property type="project" value="UniProtKB-KW"/>
</dbReference>
<dbReference type="CDD" id="cd22921">
    <property type="entry name" value="HFD_CENP-X"/>
    <property type="match status" value="1"/>
</dbReference>
<dbReference type="GO" id="GO:0045003">
    <property type="term" value="P:double-strand break repair via synthesis-dependent strand annealing"/>
    <property type="evidence" value="ECO:0007669"/>
    <property type="project" value="EnsemblFungi"/>
</dbReference>
<dbReference type="Pfam" id="PF09415">
    <property type="entry name" value="CENP-X"/>
    <property type="match status" value="1"/>
</dbReference>
<reference evidence="7 8" key="1">
    <citation type="submission" date="2016-04" db="EMBL/GenBank/DDBJ databases">
        <title>Evolutionary innovation and constraint leading to complex multicellularity in the Ascomycota.</title>
        <authorList>
            <person name="Cisse O."/>
            <person name="Nguyen A."/>
            <person name="Hewitt D.A."/>
            <person name="Jedd G."/>
            <person name="Stajich J.E."/>
        </authorList>
    </citation>
    <scope>NUCLEOTIDE SEQUENCE [LARGE SCALE GENOMIC DNA]</scope>
    <source>
        <strain evidence="7 8">DAH-3</strain>
    </source>
</reference>
<dbReference type="AlphaFoldDB" id="A0A1U7LIP8"/>
<evidence type="ECO:0000313" key="7">
    <source>
        <dbReference type="EMBL" id="OLL22519.1"/>
    </source>
</evidence>
<dbReference type="Gene3D" id="1.10.20.10">
    <property type="entry name" value="Histone, subunit A"/>
    <property type="match status" value="1"/>
</dbReference>
<evidence type="ECO:0000256" key="4">
    <source>
        <dbReference type="ARBA" id="ARBA00023125"/>
    </source>
</evidence>
<evidence type="ECO:0000256" key="3">
    <source>
        <dbReference type="ARBA" id="ARBA00022763"/>
    </source>
</evidence>
<evidence type="ECO:0000256" key="2">
    <source>
        <dbReference type="ARBA" id="ARBA00009359"/>
    </source>
</evidence>
<accession>A0A1U7LIP8</accession>
<proteinExistence type="inferred from homology"/>
<dbReference type="GO" id="GO:0031297">
    <property type="term" value="P:replication fork processing"/>
    <property type="evidence" value="ECO:0007669"/>
    <property type="project" value="EnsemblFungi"/>
</dbReference>
<dbReference type="EMBL" id="LXFE01003116">
    <property type="protein sequence ID" value="OLL22519.1"/>
    <property type="molecule type" value="Genomic_DNA"/>
</dbReference>
<organism evidence="7 8">
    <name type="scientific">Neolecta irregularis (strain DAH-3)</name>
    <dbReference type="NCBI Taxonomy" id="1198029"/>
    <lineage>
        <taxon>Eukaryota</taxon>
        <taxon>Fungi</taxon>
        <taxon>Dikarya</taxon>
        <taxon>Ascomycota</taxon>
        <taxon>Taphrinomycotina</taxon>
        <taxon>Neolectales</taxon>
        <taxon>Neolectaceae</taxon>
        <taxon>Neolecta</taxon>
    </lineage>
</organism>
<comment type="subcellular location">
    <subcellularLocation>
        <location evidence="1">Nucleus</location>
    </subcellularLocation>
</comment>
<dbReference type="Proteomes" id="UP000186594">
    <property type="component" value="Unassembled WGS sequence"/>
</dbReference>
<dbReference type="GO" id="GO:0071821">
    <property type="term" value="C:FANCM-MHF complex"/>
    <property type="evidence" value="ECO:0007669"/>
    <property type="project" value="EnsemblFungi"/>
</dbReference>
<dbReference type="InterPro" id="IPR009072">
    <property type="entry name" value="Histone-fold"/>
</dbReference>
<protein>
    <submittedName>
        <fullName evidence="7">MHF histone-fold complex subunit 1</fullName>
    </submittedName>
</protein>
<evidence type="ECO:0000256" key="6">
    <source>
        <dbReference type="ARBA" id="ARBA00023242"/>
    </source>
</evidence>
<gene>
    <name evidence="7" type="ORF">NEOLI_002664</name>
</gene>
<dbReference type="PANTHER" id="PTHR28680">
    <property type="entry name" value="CENTROMERE PROTEIN X"/>
    <property type="match status" value="1"/>
</dbReference>
<evidence type="ECO:0000256" key="5">
    <source>
        <dbReference type="ARBA" id="ARBA00023204"/>
    </source>
</evidence>
<comment type="caution">
    <text evidence="7">The sequence shown here is derived from an EMBL/GenBank/DDBJ whole genome shotgun (WGS) entry which is preliminary data.</text>
</comment>
<keyword evidence="5" id="KW-0234">DNA repair</keyword>
<keyword evidence="3" id="KW-0227">DNA damage</keyword>